<dbReference type="AlphaFoldDB" id="A0A645BN56"/>
<accession>A0A645BN56</accession>
<sequence length="190" mass="21291">MLDKGTERIRSSVPSGVFRTKKAHKYYRKPPATLPLAAIGAVLFSAMYLYRALSYIPQAVESDSFTAKIWTLAIVVVFFLMFIRFASNMFSLSSGNRAVWAGTVRSSVTYVFLVLMDLIGLRLFDVHVDLGILEIPPVLMAAAMMVLVAYMFLPGIRRFFTPTYADEVPLWKWIGYAAGNDPFKGTKLTL</sequence>
<feature type="transmembrane region" description="Helical" evidence="1">
    <location>
        <begin position="69"/>
        <end position="86"/>
    </location>
</feature>
<organism evidence="2">
    <name type="scientific">bioreactor metagenome</name>
    <dbReference type="NCBI Taxonomy" id="1076179"/>
    <lineage>
        <taxon>unclassified sequences</taxon>
        <taxon>metagenomes</taxon>
        <taxon>ecological metagenomes</taxon>
    </lineage>
</organism>
<evidence type="ECO:0000313" key="2">
    <source>
        <dbReference type="EMBL" id="MPM66602.1"/>
    </source>
</evidence>
<comment type="caution">
    <text evidence="2">The sequence shown here is derived from an EMBL/GenBank/DDBJ whole genome shotgun (WGS) entry which is preliminary data.</text>
</comment>
<feature type="transmembrane region" description="Helical" evidence="1">
    <location>
        <begin position="130"/>
        <end position="153"/>
    </location>
</feature>
<proteinExistence type="predicted"/>
<gene>
    <name evidence="2" type="ORF">SDC9_113512</name>
</gene>
<evidence type="ECO:0000256" key="1">
    <source>
        <dbReference type="SAM" id="Phobius"/>
    </source>
</evidence>
<feature type="transmembrane region" description="Helical" evidence="1">
    <location>
        <begin position="107"/>
        <end position="124"/>
    </location>
</feature>
<keyword evidence="1" id="KW-0812">Transmembrane</keyword>
<name>A0A645BN56_9ZZZZ</name>
<keyword evidence="1" id="KW-0472">Membrane</keyword>
<feature type="transmembrane region" description="Helical" evidence="1">
    <location>
        <begin position="31"/>
        <end position="49"/>
    </location>
</feature>
<protein>
    <submittedName>
        <fullName evidence="2">Uncharacterized protein</fullName>
    </submittedName>
</protein>
<keyword evidence="1" id="KW-1133">Transmembrane helix</keyword>
<reference evidence="2" key="1">
    <citation type="submission" date="2019-08" db="EMBL/GenBank/DDBJ databases">
        <authorList>
            <person name="Kucharzyk K."/>
            <person name="Murdoch R.W."/>
            <person name="Higgins S."/>
            <person name="Loffler F."/>
        </authorList>
    </citation>
    <scope>NUCLEOTIDE SEQUENCE</scope>
</reference>
<dbReference type="EMBL" id="VSSQ01021186">
    <property type="protein sequence ID" value="MPM66602.1"/>
    <property type="molecule type" value="Genomic_DNA"/>
</dbReference>